<evidence type="ECO:0000313" key="2">
    <source>
        <dbReference type="Proteomes" id="UP000514509"/>
    </source>
</evidence>
<dbReference type="KEGG" id="add:HUW48_08730"/>
<reference evidence="1 2" key="2">
    <citation type="submission" date="2020-08" db="EMBL/GenBank/DDBJ databases">
        <title>Adhaeribacter dokdonensis sp. nov., isolated from the rhizosphere of Elymus tsukushiensis, a plant native to the Dokdo Islands, Republic of Korea.</title>
        <authorList>
            <person name="Ghim S.Y."/>
        </authorList>
    </citation>
    <scope>NUCLEOTIDE SEQUENCE [LARGE SCALE GENOMIC DNA]</scope>
    <source>
        <strain evidence="1 2">KUDC8001</strain>
    </source>
</reference>
<accession>A0A7L7L5P4</accession>
<keyword evidence="2" id="KW-1185">Reference proteome</keyword>
<organism evidence="1 2">
    <name type="scientific">Adhaeribacter radiodurans</name>
    <dbReference type="NCBI Taxonomy" id="2745197"/>
    <lineage>
        <taxon>Bacteria</taxon>
        <taxon>Pseudomonadati</taxon>
        <taxon>Bacteroidota</taxon>
        <taxon>Cytophagia</taxon>
        <taxon>Cytophagales</taxon>
        <taxon>Hymenobacteraceae</taxon>
        <taxon>Adhaeribacter</taxon>
    </lineage>
</organism>
<dbReference type="AlphaFoldDB" id="A0A7L7L5P4"/>
<protein>
    <submittedName>
        <fullName evidence="1">Uncharacterized protein</fullName>
    </submittedName>
</protein>
<name>A0A7L7L5P4_9BACT</name>
<dbReference type="Proteomes" id="UP000514509">
    <property type="component" value="Chromosome"/>
</dbReference>
<dbReference type="RefSeq" id="WP_182415314.1">
    <property type="nucleotide sequence ID" value="NZ_CP055153.1"/>
</dbReference>
<sequence length="275" mass="32293">MDKTYNGDDLPAEESELIMYTGLTKAENYQHFFKTKDLTETVYEKAYDIINNKGSDIEALKSKKRELKQVVAKHELFLIKNNTTLDWRVSDEIYGQYEIWVKDLIHRCKALIKVVNVTLPSIKKRLILKPNAQLSLSIEQPETNYDEILLEIRGAENQFWKGLPMEGVIKHFEIMTKKKSKNGEVFLTNEQLLSFLKKGFLNDANQPMQKINCTTTEKGFIIKRFYELFDLAVSQYAYPMNKKNRFINLFTDCFDNWDAKTIPTFFKPGRTKEKW</sequence>
<dbReference type="EMBL" id="CP055153">
    <property type="protein sequence ID" value="QMU28126.1"/>
    <property type="molecule type" value="Genomic_DNA"/>
</dbReference>
<evidence type="ECO:0000313" key="1">
    <source>
        <dbReference type="EMBL" id="QMU28126.1"/>
    </source>
</evidence>
<reference evidence="1 2" key="1">
    <citation type="submission" date="2020-06" db="EMBL/GenBank/DDBJ databases">
        <authorList>
            <person name="Hwang Y.J."/>
        </authorList>
    </citation>
    <scope>NUCLEOTIDE SEQUENCE [LARGE SCALE GENOMIC DNA]</scope>
    <source>
        <strain evidence="1 2">KUDC8001</strain>
    </source>
</reference>
<gene>
    <name evidence="1" type="ORF">HUW48_08730</name>
</gene>
<proteinExistence type="predicted"/>